<dbReference type="SFLD" id="SFLDS00029">
    <property type="entry name" value="Radical_SAM"/>
    <property type="match status" value="1"/>
</dbReference>
<dbReference type="GO" id="GO:0005506">
    <property type="term" value="F:iron ion binding"/>
    <property type="evidence" value="ECO:0007669"/>
    <property type="project" value="InterPro"/>
</dbReference>
<dbReference type="InterPro" id="IPR007197">
    <property type="entry name" value="rSAM"/>
</dbReference>
<dbReference type="EMBL" id="FWYF01000001">
    <property type="protein sequence ID" value="SMD31693.1"/>
    <property type="molecule type" value="Genomic_DNA"/>
</dbReference>
<dbReference type="Gene3D" id="3.20.20.70">
    <property type="entry name" value="Aldolase class I"/>
    <property type="match status" value="1"/>
</dbReference>
<dbReference type="InterPro" id="IPR058240">
    <property type="entry name" value="rSAM_sf"/>
</dbReference>
<dbReference type="PROSITE" id="PS51918">
    <property type="entry name" value="RADICAL_SAM"/>
    <property type="match status" value="1"/>
</dbReference>
<dbReference type="Pfam" id="PF04055">
    <property type="entry name" value="Radical_SAM"/>
    <property type="match status" value="1"/>
</dbReference>
<comment type="cofactor">
    <cofactor evidence="1">
        <name>[4Fe-4S] cluster</name>
        <dbReference type="ChEBI" id="CHEBI:49883"/>
    </cofactor>
</comment>
<evidence type="ECO:0000256" key="5">
    <source>
        <dbReference type="ARBA" id="ARBA00023004"/>
    </source>
</evidence>
<protein>
    <submittedName>
        <fullName evidence="8">2-iminoacetate synthase</fullName>
    </submittedName>
</protein>
<dbReference type="NCBIfam" id="TIGR02351">
    <property type="entry name" value="thiH"/>
    <property type="match status" value="1"/>
</dbReference>
<dbReference type="AlphaFoldDB" id="A0A1W2G517"/>
<keyword evidence="5" id="KW-0408">Iron</keyword>
<dbReference type="SFLD" id="SFLDF00301">
    <property type="entry name" value="2-iminoacetate_synthase_(ThiH)"/>
    <property type="match status" value="1"/>
</dbReference>
<dbReference type="InterPro" id="IPR013785">
    <property type="entry name" value="Aldolase_TIM"/>
</dbReference>
<evidence type="ECO:0000256" key="6">
    <source>
        <dbReference type="ARBA" id="ARBA00023014"/>
    </source>
</evidence>
<evidence type="ECO:0000256" key="3">
    <source>
        <dbReference type="ARBA" id="ARBA00022691"/>
    </source>
</evidence>
<keyword evidence="6" id="KW-0411">Iron-sulfur</keyword>
<keyword evidence="2" id="KW-0004">4Fe-4S</keyword>
<dbReference type="STRING" id="692418.SAMN04488029_0038"/>
<dbReference type="InterPro" id="IPR012726">
    <property type="entry name" value="ThiH"/>
</dbReference>
<reference evidence="8 9" key="1">
    <citation type="submission" date="2017-04" db="EMBL/GenBank/DDBJ databases">
        <authorList>
            <person name="Afonso C.L."/>
            <person name="Miller P.J."/>
            <person name="Scott M.A."/>
            <person name="Spackman E."/>
            <person name="Goraichik I."/>
            <person name="Dimitrov K.M."/>
            <person name="Suarez D.L."/>
            <person name="Swayne D.E."/>
        </authorList>
    </citation>
    <scope>NUCLEOTIDE SEQUENCE [LARGE SCALE GENOMIC DNA]</scope>
    <source>
        <strain evidence="8 9">DSM 26133</strain>
    </source>
</reference>
<keyword evidence="9" id="KW-1185">Reference proteome</keyword>
<feature type="domain" description="Radical SAM core" evidence="7">
    <location>
        <begin position="71"/>
        <end position="290"/>
    </location>
</feature>
<sequence>MPNFKDLFEQYNWDEVKASIYGKKAIDVEAALNNSDRTLGDFKALISPAAAPYLEQMAQKSHESTLQRFGHTMQLFAPMYLSNECQNICTYCGFSLDNKIKRKTLNDIEIAREIQAIKQLGFDHVLLVTGEANQTVGTDYLEHAIKRIRPHFANVSMEVQPLDQEDYERLIPAGLHAVLVYQETYHESDYKKHHPKGKKSNFQYRLDTPDRLGRAGIHKMGLGTLIGLEDWRVDSFFTALHLDYLERTYWQTKYSLSFPRLRPFSGGLEPKVAMNDRELVQLICAYRLFNQEVELSLSTRETNTFRNHAIRLGITTMSAGSKTNPGGYEVEPQSLEQFEISDERSPHEIKEMLQANGYEPVWKDWDVALESTT</sequence>
<name>A0A1W2G517_REIFA</name>
<evidence type="ECO:0000313" key="9">
    <source>
        <dbReference type="Proteomes" id="UP000192472"/>
    </source>
</evidence>
<dbReference type="OrthoDB" id="9801120at2"/>
<dbReference type="PANTHER" id="PTHR43583:SF1">
    <property type="entry name" value="2-IMINOACETATE SYNTHASE"/>
    <property type="match status" value="1"/>
</dbReference>
<dbReference type="GO" id="GO:0051539">
    <property type="term" value="F:4 iron, 4 sulfur cluster binding"/>
    <property type="evidence" value="ECO:0007669"/>
    <property type="project" value="UniProtKB-KW"/>
</dbReference>
<evidence type="ECO:0000256" key="2">
    <source>
        <dbReference type="ARBA" id="ARBA00022485"/>
    </source>
</evidence>
<dbReference type="SFLD" id="SFLDG01081">
    <property type="entry name" value="cleavage_of_the_Ca-Cb_bond_in"/>
    <property type="match status" value="1"/>
</dbReference>
<dbReference type="CDD" id="cd01335">
    <property type="entry name" value="Radical_SAM"/>
    <property type="match status" value="1"/>
</dbReference>
<evidence type="ECO:0000256" key="4">
    <source>
        <dbReference type="ARBA" id="ARBA00022723"/>
    </source>
</evidence>
<proteinExistence type="predicted"/>
<dbReference type="SMART" id="SM00876">
    <property type="entry name" value="BATS"/>
    <property type="match status" value="1"/>
</dbReference>
<evidence type="ECO:0000259" key="7">
    <source>
        <dbReference type="PROSITE" id="PS51918"/>
    </source>
</evidence>
<dbReference type="InterPro" id="IPR010722">
    <property type="entry name" value="BATS_dom"/>
</dbReference>
<dbReference type="GO" id="GO:0003824">
    <property type="term" value="F:catalytic activity"/>
    <property type="evidence" value="ECO:0007669"/>
    <property type="project" value="InterPro"/>
</dbReference>
<dbReference type="RefSeq" id="WP_084370404.1">
    <property type="nucleotide sequence ID" value="NZ_FWYF01000001.1"/>
</dbReference>
<dbReference type="PANTHER" id="PTHR43583">
    <property type="entry name" value="2-IMINOACETATE SYNTHASE"/>
    <property type="match status" value="1"/>
</dbReference>
<evidence type="ECO:0000256" key="1">
    <source>
        <dbReference type="ARBA" id="ARBA00001966"/>
    </source>
</evidence>
<dbReference type="Pfam" id="PF06968">
    <property type="entry name" value="BATS"/>
    <property type="match status" value="1"/>
</dbReference>
<dbReference type="SUPFAM" id="SSF102114">
    <property type="entry name" value="Radical SAM enzymes"/>
    <property type="match status" value="1"/>
</dbReference>
<dbReference type="GO" id="GO:0009228">
    <property type="term" value="P:thiamine biosynthetic process"/>
    <property type="evidence" value="ECO:0007669"/>
    <property type="project" value="InterPro"/>
</dbReference>
<accession>A0A1W2G517</accession>
<dbReference type="InterPro" id="IPR034428">
    <property type="entry name" value="ThiH/NoCL/HydG-like"/>
</dbReference>
<keyword evidence="3" id="KW-0949">S-adenosyl-L-methionine</keyword>
<evidence type="ECO:0000313" key="8">
    <source>
        <dbReference type="EMBL" id="SMD31693.1"/>
    </source>
</evidence>
<keyword evidence="4" id="KW-0479">Metal-binding</keyword>
<dbReference type="Proteomes" id="UP000192472">
    <property type="component" value="Unassembled WGS sequence"/>
</dbReference>
<gene>
    <name evidence="8" type="ORF">SAMN04488029_0038</name>
</gene>
<dbReference type="SFLD" id="SFLDG01060">
    <property type="entry name" value="BATS_domain_containing"/>
    <property type="match status" value="1"/>
</dbReference>
<organism evidence="8 9">
    <name type="scientific">Reichenbachiella faecimaris</name>
    <dbReference type="NCBI Taxonomy" id="692418"/>
    <lineage>
        <taxon>Bacteria</taxon>
        <taxon>Pseudomonadati</taxon>
        <taxon>Bacteroidota</taxon>
        <taxon>Cytophagia</taxon>
        <taxon>Cytophagales</taxon>
        <taxon>Reichenbachiellaceae</taxon>
        <taxon>Reichenbachiella</taxon>
    </lineage>
</organism>